<feature type="region of interest" description="Disordered" evidence="1">
    <location>
        <begin position="34"/>
        <end position="53"/>
    </location>
</feature>
<evidence type="ECO:0000313" key="2">
    <source>
        <dbReference type="EMBL" id="GAO29358.1"/>
    </source>
</evidence>
<accession>A0A0E9LVK8</accession>
<organism evidence="2 3">
    <name type="scientific">Geofilum rubicundum JCM 15548</name>
    <dbReference type="NCBI Taxonomy" id="1236989"/>
    <lineage>
        <taxon>Bacteria</taxon>
        <taxon>Pseudomonadati</taxon>
        <taxon>Bacteroidota</taxon>
        <taxon>Bacteroidia</taxon>
        <taxon>Marinilabiliales</taxon>
        <taxon>Marinilabiliaceae</taxon>
        <taxon>Geofilum</taxon>
    </lineage>
</organism>
<gene>
    <name evidence="2" type="ORF">JCM15548_11535</name>
</gene>
<comment type="caution">
    <text evidence="2">The sequence shown here is derived from an EMBL/GenBank/DDBJ whole genome shotgun (WGS) entry which is preliminary data.</text>
</comment>
<dbReference type="Proteomes" id="UP000032900">
    <property type="component" value="Unassembled WGS sequence"/>
</dbReference>
<name>A0A0E9LVK8_9BACT</name>
<dbReference type="EMBL" id="BAZW01000008">
    <property type="protein sequence ID" value="GAO29358.1"/>
    <property type="molecule type" value="Genomic_DNA"/>
</dbReference>
<dbReference type="AlphaFoldDB" id="A0A0E9LVK8"/>
<protein>
    <submittedName>
        <fullName evidence="2">Uncharacterized protein</fullName>
    </submittedName>
</protein>
<proteinExistence type="predicted"/>
<reference evidence="2 3" key="1">
    <citation type="journal article" date="2015" name="Microbes Environ.">
        <title>Distribution and evolution of nitrogen fixation genes in the phylum bacteroidetes.</title>
        <authorList>
            <person name="Inoue J."/>
            <person name="Oshima K."/>
            <person name="Suda W."/>
            <person name="Sakamoto M."/>
            <person name="Iino T."/>
            <person name="Noda S."/>
            <person name="Hongoh Y."/>
            <person name="Hattori M."/>
            <person name="Ohkuma M."/>
        </authorList>
    </citation>
    <scope>NUCLEOTIDE SEQUENCE [LARGE SCALE GENOMIC DNA]</scope>
    <source>
        <strain evidence="2">JCM 15548</strain>
    </source>
</reference>
<evidence type="ECO:0000256" key="1">
    <source>
        <dbReference type="SAM" id="MobiDB-lite"/>
    </source>
</evidence>
<dbReference type="STRING" id="1236989.JCM15548_11535"/>
<sequence>MLNLYICYIIFSISNTTDLNRGFPTWTIKNPTKNPSLAMQKRKNRQKISFTTI</sequence>
<evidence type="ECO:0000313" key="3">
    <source>
        <dbReference type="Proteomes" id="UP000032900"/>
    </source>
</evidence>
<keyword evidence="3" id="KW-1185">Reference proteome</keyword>